<dbReference type="GeneID" id="63761350"/>
<dbReference type="InterPro" id="IPR007112">
    <property type="entry name" value="Expansin/allergen_DPBB_dom"/>
</dbReference>
<dbReference type="InterPro" id="IPR036908">
    <property type="entry name" value="RlpA-like_sf"/>
</dbReference>
<dbReference type="AlphaFoldDB" id="A0A1L9T674"/>
<feature type="signal peptide" evidence="1">
    <location>
        <begin position="1"/>
        <end position="32"/>
    </location>
</feature>
<dbReference type="RefSeq" id="XP_040698755.1">
    <property type="nucleotide sequence ID" value="XM_040845277.1"/>
</dbReference>
<feature type="domain" description="Expansin-like EG45" evidence="2">
    <location>
        <begin position="34"/>
        <end position="165"/>
    </location>
</feature>
<dbReference type="OrthoDB" id="5823761at2759"/>
<proteinExistence type="predicted"/>
<dbReference type="PROSITE" id="PS50842">
    <property type="entry name" value="EXPANSIN_EG45"/>
    <property type="match status" value="1"/>
</dbReference>
<sequence>MRFTTRVLGAAALTNTMGALAALATTTHYSDGLQGACGCGNNAGTFDWQYGITSGVYTAAASQSLFDGGGMEHWCGSGCGKCYRLTSTGVSSCETCGDGGEGGKSITVMVTNLCPFVGNEQWCPQPGQLNPHGYANHFDIMGGAGVFGDNVVVEFEETPCPGDAGMKWKTCECHPDLKGKELVDGDGHEGGAGVVGPGEAAVISVKGAPMPAEAKGPAPVVAAAPDGFVTVAKPAETAALVQPAV</sequence>
<protein>
    <recommendedName>
        <fullName evidence="2">Expansin-like EG45 domain-containing protein</fullName>
    </recommendedName>
</protein>
<organism evidence="3 4">
    <name type="scientific">Aspergillus sydowii CBS 593.65</name>
    <dbReference type="NCBI Taxonomy" id="1036612"/>
    <lineage>
        <taxon>Eukaryota</taxon>
        <taxon>Fungi</taxon>
        <taxon>Dikarya</taxon>
        <taxon>Ascomycota</taxon>
        <taxon>Pezizomycotina</taxon>
        <taxon>Eurotiomycetes</taxon>
        <taxon>Eurotiomycetidae</taxon>
        <taxon>Eurotiales</taxon>
        <taxon>Aspergillaceae</taxon>
        <taxon>Aspergillus</taxon>
        <taxon>Aspergillus subgen. Nidulantes</taxon>
    </lineage>
</organism>
<dbReference type="Gene3D" id="2.40.40.10">
    <property type="entry name" value="RlpA-like domain"/>
    <property type="match status" value="1"/>
</dbReference>
<dbReference type="EMBL" id="KV878593">
    <property type="protein sequence ID" value="OJJ54949.1"/>
    <property type="molecule type" value="Genomic_DNA"/>
</dbReference>
<reference evidence="4" key="1">
    <citation type="journal article" date="2017" name="Genome Biol.">
        <title>Comparative genomics reveals high biological diversity and specific adaptations in the industrially and medically important fungal genus Aspergillus.</title>
        <authorList>
            <person name="de Vries R.P."/>
            <person name="Riley R."/>
            <person name="Wiebenga A."/>
            <person name="Aguilar-Osorio G."/>
            <person name="Amillis S."/>
            <person name="Uchima C.A."/>
            <person name="Anderluh G."/>
            <person name="Asadollahi M."/>
            <person name="Askin M."/>
            <person name="Barry K."/>
            <person name="Battaglia E."/>
            <person name="Bayram O."/>
            <person name="Benocci T."/>
            <person name="Braus-Stromeyer S.A."/>
            <person name="Caldana C."/>
            <person name="Canovas D."/>
            <person name="Cerqueira G.C."/>
            <person name="Chen F."/>
            <person name="Chen W."/>
            <person name="Choi C."/>
            <person name="Clum A."/>
            <person name="Dos Santos R.A."/>
            <person name="Damasio A.R."/>
            <person name="Diallinas G."/>
            <person name="Emri T."/>
            <person name="Fekete E."/>
            <person name="Flipphi M."/>
            <person name="Freyberg S."/>
            <person name="Gallo A."/>
            <person name="Gournas C."/>
            <person name="Habgood R."/>
            <person name="Hainaut M."/>
            <person name="Harispe M.L."/>
            <person name="Henrissat B."/>
            <person name="Hilden K.S."/>
            <person name="Hope R."/>
            <person name="Hossain A."/>
            <person name="Karabika E."/>
            <person name="Karaffa L."/>
            <person name="Karanyi Z."/>
            <person name="Krasevec N."/>
            <person name="Kuo A."/>
            <person name="Kusch H."/>
            <person name="LaButti K."/>
            <person name="Lagendijk E.L."/>
            <person name="Lapidus A."/>
            <person name="Levasseur A."/>
            <person name="Lindquist E."/>
            <person name="Lipzen A."/>
            <person name="Logrieco A.F."/>
            <person name="MacCabe A."/>
            <person name="Maekelae M.R."/>
            <person name="Malavazi I."/>
            <person name="Melin P."/>
            <person name="Meyer V."/>
            <person name="Mielnichuk N."/>
            <person name="Miskei M."/>
            <person name="Molnar A.P."/>
            <person name="Mule G."/>
            <person name="Ngan C.Y."/>
            <person name="Orejas M."/>
            <person name="Orosz E."/>
            <person name="Ouedraogo J.P."/>
            <person name="Overkamp K.M."/>
            <person name="Park H.-S."/>
            <person name="Perrone G."/>
            <person name="Piumi F."/>
            <person name="Punt P.J."/>
            <person name="Ram A.F."/>
            <person name="Ramon A."/>
            <person name="Rauscher S."/>
            <person name="Record E."/>
            <person name="Riano-Pachon D.M."/>
            <person name="Robert V."/>
            <person name="Roehrig J."/>
            <person name="Ruller R."/>
            <person name="Salamov A."/>
            <person name="Salih N.S."/>
            <person name="Samson R.A."/>
            <person name="Sandor E."/>
            <person name="Sanguinetti M."/>
            <person name="Schuetze T."/>
            <person name="Sepcic K."/>
            <person name="Shelest E."/>
            <person name="Sherlock G."/>
            <person name="Sophianopoulou V."/>
            <person name="Squina F.M."/>
            <person name="Sun H."/>
            <person name="Susca A."/>
            <person name="Todd R.B."/>
            <person name="Tsang A."/>
            <person name="Unkles S.E."/>
            <person name="van de Wiele N."/>
            <person name="van Rossen-Uffink D."/>
            <person name="Oliveira J.V."/>
            <person name="Vesth T.C."/>
            <person name="Visser J."/>
            <person name="Yu J.-H."/>
            <person name="Zhou M."/>
            <person name="Andersen M.R."/>
            <person name="Archer D.B."/>
            <person name="Baker S.E."/>
            <person name="Benoit I."/>
            <person name="Brakhage A.A."/>
            <person name="Braus G.H."/>
            <person name="Fischer R."/>
            <person name="Frisvad J.C."/>
            <person name="Goldman G.H."/>
            <person name="Houbraken J."/>
            <person name="Oakley B."/>
            <person name="Pocsi I."/>
            <person name="Scazzocchio C."/>
            <person name="Seiboth B."/>
            <person name="vanKuyk P.A."/>
            <person name="Wortman J."/>
            <person name="Dyer P.S."/>
            <person name="Grigoriev I.V."/>
        </authorList>
    </citation>
    <scope>NUCLEOTIDE SEQUENCE [LARGE SCALE GENOMIC DNA]</scope>
    <source>
        <strain evidence="4">CBS 593.65</strain>
    </source>
</reference>
<dbReference type="Proteomes" id="UP000184356">
    <property type="component" value="Unassembled WGS sequence"/>
</dbReference>
<feature type="chain" id="PRO_5012250979" description="Expansin-like EG45 domain-containing protein" evidence="1">
    <location>
        <begin position="33"/>
        <end position="245"/>
    </location>
</feature>
<keyword evidence="1" id="KW-0732">Signal</keyword>
<evidence type="ECO:0000313" key="4">
    <source>
        <dbReference type="Proteomes" id="UP000184356"/>
    </source>
</evidence>
<dbReference type="Pfam" id="PF22514">
    <property type="entry name" value="EXPB1_D1"/>
    <property type="match status" value="1"/>
</dbReference>
<dbReference type="SUPFAM" id="SSF50685">
    <property type="entry name" value="Barwin-like endoglucanases"/>
    <property type="match status" value="1"/>
</dbReference>
<evidence type="ECO:0000313" key="3">
    <source>
        <dbReference type="EMBL" id="OJJ54949.1"/>
    </source>
</evidence>
<evidence type="ECO:0000259" key="2">
    <source>
        <dbReference type="PROSITE" id="PS50842"/>
    </source>
</evidence>
<dbReference type="STRING" id="1036612.A0A1L9T674"/>
<dbReference type="VEuPathDB" id="FungiDB:ASPSYDRAFT_34770"/>
<name>A0A1L9T674_9EURO</name>
<gene>
    <name evidence="3" type="ORF">ASPSYDRAFT_34770</name>
</gene>
<dbReference type="CDD" id="cd22278">
    <property type="entry name" value="DPBB_GH45_endoglucanase"/>
    <property type="match status" value="1"/>
</dbReference>
<keyword evidence="4" id="KW-1185">Reference proteome</keyword>
<evidence type="ECO:0000256" key="1">
    <source>
        <dbReference type="SAM" id="SignalP"/>
    </source>
</evidence>
<accession>A0A1L9T674</accession>